<reference evidence="2" key="1">
    <citation type="journal article" date="2019" name="Int. J. Syst. Evol. Microbiol.">
        <title>The Global Catalogue of Microorganisms (GCM) 10K type strain sequencing project: providing services to taxonomists for standard genome sequencing and annotation.</title>
        <authorList>
            <consortium name="The Broad Institute Genomics Platform"/>
            <consortium name="The Broad Institute Genome Sequencing Center for Infectious Disease"/>
            <person name="Wu L."/>
            <person name="Ma J."/>
        </authorList>
    </citation>
    <scope>NUCLEOTIDE SEQUENCE [LARGE SCALE GENOMIC DNA]</scope>
    <source>
        <strain evidence="2">KCTC 62164</strain>
    </source>
</reference>
<organism evidence="1 2">
    <name type="scientific">Kordiimonas pumila</name>
    <dbReference type="NCBI Taxonomy" id="2161677"/>
    <lineage>
        <taxon>Bacteria</taxon>
        <taxon>Pseudomonadati</taxon>
        <taxon>Pseudomonadota</taxon>
        <taxon>Alphaproteobacteria</taxon>
        <taxon>Kordiimonadales</taxon>
        <taxon>Kordiimonadaceae</taxon>
        <taxon>Kordiimonas</taxon>
    </lineage>
</organism>
<evidence type="ECO:0000313" key="2">
    <source>
        <dbReference type="Proteomes" id="UP001595444"/>
    </source>
</evidence>
<dbReference type="Proteomes" id="UP001595444">
    <property type="component" value="Unassembled WGS sequence"/>
</dbReference>
<dbReference type="Pfam" id="PF02620">
    <property type="entry name" value="YceD"/>
    <property type="match status" value="1"/>
</dbReference>
<dbReference type="InterPro" id="IPR003772">
    <property type="entry name" value="YceD"/>
</dbReference>
<proteinExistence type="predicted"/>
<protein>
    <submittedName>
        <fullName evidence="1">YceD family protein</fullName>
    </submittedName>
</protein>
<dbReference type="RefSeq" id="WP_194211919.1">
    <property type="nucleotide sequence ID" value="NZ_CP061205.1"/>
</dbReference>
<evidence type="ECO:0000313" key="1">
    <source>
        <dbReference type="EMBL" id="MFC3051158.1"/>
    </source>
</evidence>
<name>A0ABV7D1X7_9PROT</name>
<sequence>MTVQHDLDFVVQKNTIGRDPLSYKVTATSEQLKTLAERFDLVSVSFLDAAVTVKAVGDKDRILVTGTVKTALVQRCIVSLQDVPEQLDVPFTLLLVDPETADQMDADETYLDDDAPDYDSFDGDRVEVGEIVAQTVAVSMNPYPRADAAVPDLGKNPNISFGEPDVERKNPFDVLSKLKDES</sequence>
<gene>
    <name evidence="1" type="ORF">ACFOKA_04500</name>
</gene>
<accession>A0ABV7D1X7</accession>
<keyword evidence="2" id="KW-1185">Reference proteome</keyword>
<dbReference type="EMBL" id="JBHRSL010000002">
    <property type="protein sequence ID" value="MFC3051158.1"/>
    <property type="molecule type" value="Genomic_DNA"/>
</dbReference>
<comment type="caution">
    <text evidence="1">The sequence shown here is derived from an EMBL/GenBank/DDBJ whole genome shotgun (WGS) entry which is preliminary data.</text>
</comment>